<evidence type="ECO:0000313" key="1">
    <source>
        <dbReference type="EMBL" id="CCH89277.1"/>
    </source>
</evidence>
<evidence type="ECO:0000313" key="2">
    <source>
        <dbReference type="Proteomes" id="UP000006461"/>
    </source>
</evidence>
<keyword evidence="2" id="KW-1185">Reference proteome</keyword>
<dbReference type="KEGG" id="mmar:MODMU_3874"/>
<name>I4F0W4_MODI5</name>
<accession>I4F0W4</accession>
<dbReference type="Proteomes" id="UP000006461">
    <property type="component" value="Chromosome"/>
</dbReference>
<sequence length="107" mass="12217">MSRTTDFRRTVFNLLARYECVVGQTTDYIDVSGGNKACRFRLDLLDDYVIVDAGAEGEFVFEVTTDRDIDIAQLQSALVSILEWRDIADLEARGQGRLARYEPYRSL</sequence>
<dbReference type="EMBL" id="FO203431">
    <property type="protein sequence ID" value="CCH89277.1"/>
    <property type="molecule type" value="Genomic_DNA"/>
</dbReference>
<proteinExistence type="predicted"/>
<reference evidence="1 2" key="1">
    <citation type="journal article" date="2012" name="J. Bacteriol.">
        <title>Genome Sequence of Radiation-Resistant Modestobacter marinus Strain BC501, a Representative Actinobacterium That Thrives on Calcareous Stone Surfaces.</title>
        <authorList>
            <person name="Normand P."/>
            <person name="Gury J."/>
            <person name="Pujic P."/>
            <person name="Chouaia B."/>
            <person name="Crotti E."/>
            <person name="Brusetti L."/>
            <person name="Daffonchio D."/>
            <person name="Vacherie B."/>
            <person name="Barbe V."/>
            <person name="Medigue C."/>
            <person name="Calteau A."/>
            <person name="Ghodhbane-Gtari F."/>
            <person name="Essoussi I."/>
            <person name="Nouioui I."/>
            <person name="Abbassi-Ghozzi I."/>
            <person name="Gtari M."/>
        </authorList>
    </citation>
    <scope>NUCLEOTIDE SEQUENCE [LARGE SCALE GENOMIC DNA]</scope>
    <source>
        <strain evidence="2">BC 501</strain>
    </source>
</reference>
<protein>
    <submittedName>
        <fullName evidence="1">Uncharacterized protein</fullName>
    </submittedName>
</protein>
<dbReference type="STRING" id="477641.MODMU_3874"/>
<organism evidence="1 2">
    <name type="scientific">Modestobacter italicus (strain DSM 44449 / CECT 9708 / BC 501)</name>
    <dbReference type="NCBI Taxonomy" id="2732864"/>
    <lineage>
        <taxon>Bacteria</taxon>
        <taxon>Bacillati</taxon>
        <taxon>Actinomycetota</taxon>
        <taxon>Actinomycetes</taxon>
        <taxon>Geodermatophilales</taxon>
        <taxon>Geodermatophilaceae</taxon>
        <taxon>Modestobacter</taxon>
    </lineage>
</organism>
<dbReference type="AlphaFoldDB" id="I4F0W4"/>
<gene>
    <name evidence="1" type="ordered locus">MODMU_3874</name>
</gene>
<dbReference type="HOGENOM" id="CLU_2207033_0_0_11"/>